<protein>
    <submittedName>
        <fullName evidence="3">Uncharacterized protein</fullName>
    </submittedName>
</protein>
<organism evidence="3 4">
    <name type="scientific">Pleurodeles waltl</name>
    <name type="common">Iberian ribbed newt</name>
    <dbReference type="NCBI Taxonomy" id="8319"/>
    <lineage>
        <taxon>Eukaryota</taxon>
        <taxon>Metazoa</taxon>
        <taxon>Chordata</taxon>
        <taxon>Craniata</taxon>
        <taxon>Vertebrata</taxon>
        <taxon>Euteleostomi</taxon>
        <taxon>Amphibia</taxon>
        <taxon>Batrachia</taxon>
        <taxon>Caudata</taxon>
        <taxon>Salamandroidea</taxon>
        <taxon>Salamandridae</taxon>
        <taxon>Pleurodelinae</taxon>
        <taxon>Pleurodeles</taxon>
    </lineage>
</organism>
<keyword evidence="1" id="KW-0175">Coiled coil</keyword>
<name>A0AAV7TLJ5_PLEWA</name>
<comment type="caution">
    <text evidence="3">The sequence shown here is derived from an EMBL/GenBank/DDBJ whole genome shotgun (WGS) entry which is preliminary data.</text>
</comment>
<evidence type="ECO:0000313" key="4">
    <source>
        <dbReference type="Proteomes" id="UP001066276"/>
    </source>
</evidence>
<feature type="region of interest" description="Disordered" evidence="2">
    <location>
        <begin position="93"/>
        <end position="127"/>
    </location>
</feature>
<feature type="coiled-coil region" evidence="1">
    <location>
        <begin position="33"/>
        <end position="60"/>
    </location>
</feature>
<accession>A0AAV7TLJ5</accession>
<gene>
    <name evidence="3" type="ORF">NDU88_002754</name>
</gene>
<dbReference type="Proteomes" id="UP001066276">
    <property type="component" value="Chromosome 3_2"/>
</dbReference>
<evidence type="ECO:0000256" key="1">
    <source>
        <dbReference type="SAM" id="Coils"/>
    </source>
</evidence>
<evidence type="ECO:0000256" key="2">
    <source>
        <dbReference type="SAM" id="MobiDB-lite"/>
    </source>
</evidence>
<sequence length="127" mass="15099">MMRILIKYAQSDRDKVLGKIDSLTKDIDGFTDKKIVESLNKAMEERLGKMEDEIVQKKKRKFNRDRIDYETVQIYTYAKKIDFWRNQRIRETADPITDHGEVPDQEEEAETEETRGEKKLTQKGTRN</sequence>
<reference evidence="3" key="1">
    <citation type="journal article" date="2022" name="bioRxiv">
        <title>Sequencing and chromosome-scale assembly of the giantPleurodeles waltlgenome.</title>
        <authorList>
            <person name="Brown T."/>
            <person name="Elewa A."/>
            <person name="Iarovenko S."/>
            <person name="Subramanian E."/>
            <person name="Araus A.J."/>
            <person name="Petzold A."/>
            <person name="Susuki M."/>
            <person name="Suzuki K.-i.T."/>
            <person name="Hayashi T."/>
            <person name="Toyoda A."/>
            <person name="Oliveira C."/>
            <person name="Osipova E."/>
            <person name="Leigh N.D."/>
            <person name="Simon A."/>
            <person name="Yun M.H."/>
        </authorList>
    </citation>
    <scope>NUCLEOTIDE SEQUENCE</scope>
    <source>
        <strain evidence="3">20211129_DDA</strain>
        <tissue evidence="3">Liver</tissue>
    </source>
</reference>
<evidence type="ECO:0000313" key="3">
    <source>
        <dbReference type="EMBL" id="KAJ1177499.1"/>
    </source>
</evidence>
<dbReference type="EMBL" id="JANPWB010000006">
    <property type="protein sequence ID" value="KAJ1177499.1"/>
    <property type="molecule type" value="Genomic_DNA"/>
</dbReference>
<feature type="compositionally biased region" description="Basic and acidic residues" evidence="2">
    <location>
        <begin position="93"/>
        <end position="102"/>
    </location>
</feature>
<dbReference type="AlphaFoldDB" id="A0AAV7TLJ5"/>
<proteinExistence type="predicted"/>
<keyword evidence="4" id="KW-1185">Reference proteome</keyword>